<evidence type="ECO:0000256" key="1">
    <source>
        <dbReference type="ARBA" id="ARBA00022801"/>
    </source>
</evidence>
<keyword evidence="1" id="KW-0378">Hydrolase</keyword>
<reference evidence="2 3" key="1">
    <citation type="submission" date="2018-05" db="EMBL/GenBank/DDBJ databases">
        <title>The Hungate 1000. A catalogue of reference genomes from the rumen microbiome.</title>
        <authorList>
            <person name="Kelly W."/>
        </authorList>
    </citation>
    <scope>NUCLEOTIDE SEQUENCE [LARGE SCALE GENOMIC DNA]</scope>
    <source>
        <strain evidence="2 3">SAb67</strain>
    </source>
</reference>
<accession>A0A315Y2A8</accession>
<dbReference type="InterPro" id="IPR021229">
    <property type="entry name" value="DUF2800"/>
</dbReference>
<dbReference type="InterPro" id="IPR011604">
    <property type="entry name" value="PDDEXK-like_dom_sf"/>
</dbReference>
<dbReference type="Proteomes" id="UP000245720">
    <property type="component" value="Unassembled WGS sequence"/>
</dbReference>
<dbReference type="Gene3D" id="3.90.320.10">
    <property type="match status" value="1"/>
</dbReference>
<dbReference type="AlphaFoldDB" id="A0A315Y2A8"/>
<organism evidence="2 3">
    <name type="scientific">Ruminococcus flavefaciens</name>
    <dbReference type="NCBI Taxonomy" id="1265"/>
    <lineage>
        <taxon>Bacteria</taxon>
        <taxon>Bacillati</taxon>
        <taxon>Bacillota</taxon>
        <taxon>Clostridia</taxon>
        <taxon>Eubacteriales</taxon>
        <taxon>Oscillospiraceae</taxon>
        <taxon>Ruminococcus</taxon>
    </lineage>
</organism>
<name>A0A315Y2A8_RUMFL</name>
<dbReference type="Pfam" id="PF10926">
    <property type="entry name" value="DUF2800"/>
    <property type="match status" value="1"/>
</dbReference>
<dbReference type="GO" id="GO:0016787">
    <property type="term" value="F:hydrolase activity"/>
    <property type="evidence" value="ECO:0007669"/>
    <property type="project" value="UniProtKB-KW"/>
</dbReference>
<dbReference type="OrthoDB" id="9766061at2"/>
<protein>
    <submittedName>
        <fullName evidence="2">Uncharacterized protein DUF2800</fullName>
    </submittedName>
</protein>
<evidence type="ECO:0000313" key="3">
    <source>
        <dbReference type="Proteomes" id="UP000245720"/>
    </source>
</evidence>
<gene>
    <name evidence="2" type="ORF">IE37_00617</name>
</gene>
<dbReference type="EMBL" id="QGDI01000002">
    <property type="protein sequence ID" value="PWJ14632.1"/>
    <property type="molecule type" value="Genomic_DNA"/>
</dbReference>
<proteinExistence type="predicted"/>
<sequence>MPGTHALLSASSSARWLNCPPSAKLNAGADDKESSYAAEGTLAHAMCEIKLRGYISAIPKRSITAKLKKLKSDPLYQPEMDGYTEEYLDYIKKIATSFNGPPTIRAEEQVDYSTFAPEGSGTADCLILFGDELHVIDFKYGKGVLVSPEDNPQLKLYALGAISKFGLIYSFNKVTLHIVQPRLSNIDDWSISTADLLAWGFSIQPTAQLAFNGQGEFKSGEHCRFCKVAATCKKRAADNLALAQYEFRKPDNDPTATDPMLNDTELAEALTKGAQLVAWYEDLKEYALAKILDGGELSGWKAVEGRGTRAFINPDDVPKRLESIGQSSDLAYERKVLSPAALEKLLGKKVFTDSFSDLVEKSKGKPALAPISDKRATYVQGTSAAEDFK</sequence>
<evidence type="ECO:0000313" key="2">
    <source>
        <dbReference type="EMBL" id="PWJ14632.1"/>
    </source>
</evidence>
<dbReference type="RefSeq" id="WP_109725506.1">
    <property type="nucleotide sequence ID" value="NZ_QGDI01000002.1"/>
</dbReference>
<comment type="caution">
    <text evidence="2">The sequence shown here is derived from an EMBL/GenBank/DDBJ whole genome shotgun (WGS) entry which is preliminary data.</text>
</comment>